<comment type="caution">
    <text evidence="2">The sequence shown here is derived from an EMBL/GenBank/DDBJ whole genome shotgun (WGS) entry which is preliminary data.</text>
</comment>
<accession>A0ABS0H364</accession>
<proteinExistence type="predicted"/>
<dbReference type="SUPFAM" id="SSF56219">
    <property type="entry name" value="DNase I-like"/>
    <property type="match status" value="1"/>
</dbReference>
<organism evidence="2 3">
    <name type="scientific">Plantactinospora alkalitolerans</name>
    <dbReference type="NCBI Taxonomy" id="2789879"/>
    <lineage>
        <taxon>Bacteria</taxon>
        <taxon>Bacillati</taxon>
        <taxon>Actinomycetota</taxon>
        <taxon>Actinomycetes</taxon>
        <taxon>Micromonosporales</taxon>
        <taxon>Micromonosporaceae</taxon>
        <taxon>Plantactinospora</taxon>
    </lineage>
</organism>
<gene>
    <name evidence="2" type="ORF">I0C86_28675</name>
</gene>
<keyword evidence="2" id="KW-0378">Hydrolase</keyword>
<dbReference type="EMBL" id="JADPUN010000253">
    <property type="protein sequence ID" value="MBF9132903.1"/>
    <property type="molecule type" value="Genomic_DNA"/>
</dbReference>
<evidence type="ECO:0000259" key="1">
    <source>
        <dbReference type="Pfam" id="PF03372"/>
    </source>
</evidence>
<dbReference type="GO" id="GO:0004519">
    <property type="term" value="F:endonuclease activity"/>
    <property type="evidence" value="ECO:0007669"/>
    <property type="project" value="UniProtKB-KW"/>
</dbReference>
<keyword evidence="3" id="KW-1185">Reference proteome</keyword>
<dbReference type="Pfam" id="PF03372">
    <property type="entry name" value="Exo_endo_phos"/>
    <property type="match status" value="1"/>
</dbReference>
<sequence>MMTYNIRNGGLDGTDPSRLGRIVEVVAEQRPDVLALQELRGLRRNRSRLDSVARRLGMRPYLAGGWLGQPVAVLVRPPGRVLWAGPVRRPFHHGAQRVVIDTDRGPLTVLGTHLNPYSGRRRLREAGWLIAGARRAGPETGPLPDRLVLLMGDLNSLDPWTGHDERIGRLRPEYRSRHLLPDGATVDTRTIAALDRAGFVDLFRRPGLQARDTVPTTGGGGAEFSGMRLDYLLATPPLARLAGPCRVVTGGAAESASDHYPLVAEFDLNFR</sequence>
<name>A0ABS0H364_9ACTN</name>
<reference evidence="2 3" key="1">
    <citation type="submission" date="2020-11" db="EMBL/GenBank/DDBJ databases">
        <title>A novel isolate from a Black sea contaminated sediment with potential to produce alkanes: Plantactinospora alkalitolerans sp. nov.</title>
        <authorList>
            <person name="Carro L."/>
            <person name="Veyisoglu A."/>
            <person name="Guven K."/>
            <person name="Schumann P."/>
            <person name="Klenk H.-P."/>
            <person name="Sahin N."/>
        </authorList>
    </citation>
    <scope>NUCLEOTIDE SEQUENCE [LARGE SCALE GENOMIC DNA]</scope>
    <source>
        <strain evidence="2 3">S1510</strain>
    </source>
</reference>
<feature type="domain" description="Endonuclease/exonuclease/phosphatase" evidence="1">
    <location>
        <begin position="2"/>
        <end position="259"/>
    </location>
</feature>
<evidence type="ECO:0000313" key="2">
    <source>
        <dbReference type="EMBL" id="MBF9132903.1"/>
    </source>
</evidence>
<dbReference type="Proteomes" id="UP000638560">
    <property type="component" value="Unassembled WGS sequence"/>
</dbReference>
<dbReference type="InterPro" id="IPR036691">
    <property type="entry name" value="Endo/exonu/phosph_ase_sf"/>
</dbReference>
<protein>
    <submittedName>
        <fullName evidence="2">Endonuclease/exonuclease/phosphatase family protein</fullName>
    </submittedName>
</protein>
<dbReference type="RefSeq" id="WP_196204420.1">
    <property type="nucleotide sequence ID" value="NZ_JADPUN010000253.1"/>
</dbReference>
<dbReference type="Gene3D" id="3.60.10.10">
    <property type="entry name" value="Endonuclease/exonuclease/phosphatase"/>
    <property type="match status" value="1"/>
</dbReference>
<keyword evidence="2" id="KW-0255">Endonuclease</keyword>
<dbReference type="InterPro" id="IPR005135">
    <property type="entry name" value="Endo/exonuclease/phosphatase"/>
</dbReference>
<evidence type="ECO:0000313" key="3">
    <source>
        <dbReference type="Proteomes" id="UP000638560"/>
    </source>
</evidence>
<keyword evidence="2" id="KW-0540">Nuclease</keyword>